<evidence type="ECO:0000313" key="3">
    <source>
        <dbReference type="Proteomes" id="UP001392437"/>
    </source>
</evidence>
<dbReference type="Proteomes" id="UP001392437">
    <property type="component" value="Unassembled WGS sequence"/>
</dbReference>
<accession>A0AAW0R6P2</accession>
<evidence type="ECO:0000313" key="2">
    <source>
        <dbReference type="EMBL" id="KAK8129465.1"/>
    </source>
</evidence>
<organism evidence="2 3">
    <name type="scientific">Apiospora kogelbergensis</name>
    <dbReference type="NCBI Taxonomy" id="1337665"/>
    <lineage>
        <taxon>Eukaryota</taxon>
        <taxon>Fungi</taxon>
        <taxon>Dikarya</taxon>
        <taxon>Ascomycota</taxon>
        <taxon>Pezizomycotina</taxon>
        <taxon>Sordariomycetes</taxon>
        <taxon>Xylariomycetidae</taxon>
        <taxon>Amphisphaeriales</taxon>
        <taxon>Apiosporaceae</taxon>
        <taxon>Apiospora</taxon>
    </lineage>
</organism>
<name>A0AAW0R6P2_9PEZI</name>
<comment type="caution">
    <text evidence="2">The sequence shown here is derived from an EMBL/GenBank/DDBJ whole genome shotgun (WGS) entry which is preliminary data.</text>
</comment>
<feature type="signal peptide" evidence="1">
    <location>
        <begin position="1"/>
        <end position="19"/>
    </location>
</feature>
<keyword evidence="1" id="KW-0732">Signal</keyword>
<feature type="chain" id="PRO_5043452233" evidence="1">
    <location>
        <begin position="20"/>
        <end position="124"/>
    </location>
</feature>
<dbReference type="EMBL" id="JAQQWP010000002">
    <property type="protein sequence ID" value="KAK8129465.1"/>
    <property type="molecule type" value="Genomic_DNA"/>
</dbReference>
<protein>
    <submittedName>
        <fullName evidence="2">Uncharacterized protein</fullName>
    </submittedName>
</protein>
<keyword evidence="3" id="KW-1185">Reference proteome</keyword>
<proteinExistence type="predicted"/>
<evidence type="ECO:0000256" key="1">
    <source>
        <dbReference type="SAM" id="SignalP"/>
    </source>
</evidence>
<gene>
    <name evidence="2" type="ORF">PG999_001845</name>
</gene>
<sequence length="124" mass="13298">MQISILSILLGLLAVISQAIPTTKNEHIGGSPSLPNGQGLAARDNYAHPANESNSLYAWWNCNWTALDPKECHNATNAMNAIMKNAGYQVQGVSCLNATVGSTIAFFCAEPTVEDLTETFPRTC</sequence>
<dbReference type="AlphaFoldDB" id="A0AAW0R6P2"/>
<reference evidence="2 3" key="1">
    <citation type="submission" date="2023-01" db="EMBL/GenBank/DDBJ databases">
        <title>Analysis of 21 Apiospora genomes using comparative genomics revels a genus with tremendous synthesis potential of carbohydrate active enzymes and secondary metabolites.</title>
        <authorList>
            <person name="Sorensen T."/>
        </authorList>
    </citation>
    <scope>NUCLEOTIDE SEQUENCE [LARGE SCALE GENOMIC DNA]</scope>
    <source>
        <strain evidence="2 3">CBS 117206</strain>
    </source>
</reference>